<keyword evidence="1" id="KW-0472">Membrane</keyword>
<dbReference type="SUPFAM" id="SSF103473">
    <property type="entry name" value="MFS general substrate transporter"/>
    <property type="match status" value="1"/>
</dbReference>
<dbReference type="InterPro" id="IPR036259">
    <property type="entry name" value="MFS_trans_sf"/>
</dbReference>
<name>A0A544VRY0_9MYCO</name>
<gene>
    <name evidence="2" type="ORF">D8S82_30530</name>
</gene>
<protein>
    <submittedName>
        <fullName evidence="2">YbfB/YjiJ family MFS transporter</fullName>
    </submittedName>
</protein>
<dbReference type="InterPro" id="IPR010645">
    <property type="entry name" value="MFS_4"/>
</dbReference>
<feature type="transmembrane region" description="Helical" evidence="1">
    <location>
        <begin position="334"/>
        <end position="357"/>
    </location>
</feature>
<keyword evidence="1" id="KW-0812">Transmembrane</keyword>
<keyword evidence="1" id="KW-1133">Transmembrane helix</keyword>
<feature type="transmembrane region" description="Helical" evidence="1">
    <location>
        <begin position="80"/>
        <end position="101"/>
    </location>
</feature>
<organism evidence="2 3">
    <name type="scientific">Mycolicibacterium hodleri</name>
    <dbReference type="NCBI Taxonomy" id="49897"/>
    <lineage>
        <taxon>Bacteria</taxon>
        <taxon>Bacillati</taxon>
        <taxon>Actinomycetota</taxon>
        <taxon>Actinomycetes</taxon>
        <taxon>Mycobacteriales</taxon>
        <taxon>Mycobacteriaceae</taxon>
        <taxon>Mycolicibacterium</taxon>
    </lineage>
</organism>
<dbReference type="PANTHER" id="PTHR23537:SF1">
    <property type="entry name" value="SUGAR TRANSPORTER"/>
    <property type="match status" value="1"/>
</dbReference>
<reference evidence="2 3" key="1">
    <citation type="submission" date="2018-10" db="EMBL/GenBank/DDBJ databases">
        <title>Draft genome of Mycobacterium hodleri strain B.</title>
        <authorList>
            <person name="Amande T.J."/>
            <person name="Mcgenity T.J."/>
        </authorList>
    </citation>
    <scope>NUCLEOTIDE SEQUENCE [LARGE SCALE GENOMIC DNA]</scope>
    <source>
        <strain evidence="2 3">B</strain>
    </source>
</reference>
<comment type="caution">
    <text evidence="2">The sequence shown here is derived from an EMBL/GenBank/DDBJ whole genome shotgun (WGS) entry which is preliminary data.</text>
</comment>
<feature type="transmembrane region" description="Helical" evidence="1">
    <location>
        <begin position="55"/>
        <end position="74"/>
    </location>
</feature>
<proteinExistence type="predicted"/>
<dbReference type="Proteomes" id="UP000315759">
    <property type="component" value="Unassembled WGS sequence"/>
</dbReference>
<feature type="transmembrane region" description="Helical" evidence="1">
    <location>
        <begin position="113"/>
        <end position="135"/>
    </location>
</feature>
<sequence length="363" mass="36897">MGIGRFAFTPILPMMTAGAGLTAEAGATLATANYVGYLAGALAATLSPRLANSPAVLRSSLVAVVVTLLAMPLSDNPIHWAVARLVAGFASALVFVTAVNLMTDRLRHHSPHLAGWGFGGVGVGIAASGFLVLLLPEGVGWRGAWWTVAVLAAVLAGGAWSRHRHPGHVAVAADRSPSPRPTTGRWFAALLVCYTLEGVGYIVAGTFLVAAIEQSSPGWLGKSAWIVVGLAAAPSAALWAWLSKRLSHPDLLTAALALQAAGIALPAVAPGPVAALVGAILFGVTFIGVSTIALAAGAHLRVPRAVALLTAGYSVGQIVGPLLVAPLMHRGFHTVLLVGAGVVACAAATSVILRFGYPEPEFG</sequence>
<feature type="transmembrane region" description="Helical" evidence="1">
    <location>
        <begin position="305"/>
        <end position="328"/>
    </location>
</feature>
<dbReference type="AlphaFoldDB" id="A0A544VRY0"/>
<dbReference type="Pfam" id="PF06779">
    <property type="entry name" value="MFS_4"/>
    <property type="match status" value="1"/>
</dbReference>
<evidence type="ECO:0000313" key="3">
    <source>
        <dbReference type="Proteomes" id="UP000315759"/>
    </source>
</evidence>
<dbReference type="Gene3D" id="1.20.1250.20">
    <property type="entry name" value="MFS general substrate transporter like domains"/>
    <property type="match status" value="2"/>
</dbReference>
<evidence type="ECO:0000256" key="1">
    <source>
        <dbReference type="SAM" id="Phobius"/>
    </source>
</evidence>
<dbReference type="GO" id="GO:0005886">
    <property type="term" value="C:plasma membrane"/>
    <property type="evidence" value="ECO:0007669"/>
    <property type="project" value="TreeGrafter"/>
</dbReference>
<dbReference type="EMBL" id="VIFX01000061">
    <property type="protein sequence ID" value="TQR82754.1"/>
    <property type="molecule type" value="Genomic_DNA"/>
</dbReference>
<feature type="transmembrane region" description="Helical" evidence="1">
    <location>
        <begin position="275"/>
        <end position="298"/>
    </location>
</feature>
<feature type="transmembrane region" description="Helical" evidence="1">
    <location>
        <begin position="141"/>
        <end position="160"/>
    </location>
</feature>
<evidence type="ECO:0000313" key="2">
    <source>
        <dbReference type="EMBL" id="TQR82754.1"/>
    </source>
</evidence>
<feature type="transmembrane region" description="Helical" evidence="1">
    <location>
        <begin position="186"/>
        <end position="212"/>
    </location>
</feature>
<keyword evidence="3" id="KW-1185">Reference proteome</keyword>
<accession>A0A544VRY0</accession>
<feature type="transmembrane region" description="Helical" evidence="1">
    <location>
        <begin position="224"/>
        <end position="242"/>
    </location>
</feature>
<dbReference type="PANTHER" id="PTHR23537">
    <property type="match status" value="1"/>
</dbReference>